<dbReference type="InterPro" id="IPR009060">
    <property type="entry name" value="UBA-like_sf"/>
</dbReference>
<dbReference type="EMBL" id="CAJVPY010002300">
    <property type="protein sequence ID" value="CAG8555848.1"/>
    <property type="molecule type" value="Genomic_DNA"/>
</dbReference>
<organism evidence="1 2">
    <name type="scientific">Dentiscutata erythropus</name>
    <dbReference type="NCBI Taxonomy" id="1348616"/>
    <lineage>
        <taxon>Eukaryota</taxon>
        <taxon>Fungi</taxon>
        <taxon>Fungi incertae sedis</taxon>
        <taxon>Mucoromycota</taxon>
        <taxon>Glomeromycotina</taxon>
        <taxon>Glomeromycetes</taxon>
        <taxon>Diversisporales</taxon>
        <taxon>Gigasporaceae</taxon>
        <taxon>Dentiscutata</taxon>
    </lineage>
</organism>
<dbReference type="Proteomes" id="UP000789405">
    <property type="component" value="Unassembled WGS sequence"/>
</dbReference>
<reference evidence="1" key="1">
    <citation type="submission" date="2021-06" db="EMBL/GenBank/DDBJ databases">
        <authorList>
            <person name="Kallberg Y."/>
            <person name="Tangrot J."/>
            <person name="Rosling A."/>
        </authorList>
    </citation>
    <scope>NUCLEOTIDE SEQUENCE</scope>
    <source>
        <strain evidence="1">MA453B</strain>
    </source>
</reference>
<sequence>MSSNQQGNDVILAQLLSFGFDEWICQRAVTRTKTVEEATEWSSSTAVGNPANVLPIQPGIPPTVHPPMPVQPGNPFNAPPLAPGRFPPNMGLNHRMLARPLAFSGTGFRLTNDQPILQQQDSDDDYDDEEKRQRIAEAVQARVRAEDSASVNDSQHVKHGIRREVGTLRSRCAYCVAVLLTSSTSMRTLQSLSNVSADVGELLVNELIKLDK</sequence>
<dbReference type="AlphaFoldDB" id="A0A9N9B5H6"/>
<name>A0A9N9B5H6_9GLOM</name>
<accession>A0A9N9B5H6</accession>
<dbReference type="SUPFAM" id="SSF46934">
    <property type="entry name" value="UBA-like"/>
    <property type="match status" value="1"/>
</dbReference>
<gene>
    <name evidence="1" type="ORF">DERYTH_LOCUS5495</name>
</gene>
<evidence type="ECO:0000313" key="2">
    <source>
        <dbReference type="Proteomes" id="UP000789405"/>
    </source>
</evidence>
<comment type="caution">
    <text evidence="1">The sequence shown here is derived from an EMBL/GenBank/DDBJ whole genome shotgun (WGS) entry which is preliminary data.</text>
</comment>
<dbReference type="Gene3D" id="1.10.8.10">
    <property type="entry name" value="DNA helicase RuvA subunit, C-terminal domain"/>
    <property type="match status" value="1"/>
</dbReference>
<proteinExistence type="predicted"/>
<protein>
    <submittedName>
        <fullName evidence="1">13305_t:CDS:1</fullName>
    </submittedName>
</protein>
<evidence type="ECO:0000313" key="1">
    <source>
        <dbReference type="EMBL" id="CAG8555848.1"/>
    </source>
</evidence>
<dbReference type="OrthoDB" id="120976at2759"/>
<keyword evidence="2" id="KW-1185">Reference proteome</keyword>